<name>A0A0J1E819_RHOIS</name>
<dbReference type="PATRIC" id="fig|595434.4.peg.6013"/>
<dbReference type="OrthoDB" id="512336at2"/>
<gene>
    <name evidence="1" type="ORF">RISK_006325</name>
</gene>
<protein>
    <recommendedName>
        <fullName evidence="3">DUF1579 domain-containing protein</fullName>
    </recommendedName>
</protein>
<comment type="caution">
    <text evidence="1">The sequence shown here is derived from an EMBL/GenBank/DDBJ whole genome shotgun (WGS) entry which is preliminary data.</text>
</comment>
<accession>A0A0J1E819</accession>
<dbReference type="STRING" id="595434.RISK_006325"/>
<evidence type="ECO:0000313" key="1">
    <source>
        <dbReference type="EMBL" id="KLU01609.1"/>
    </source>
</evidence>
<keyword evidence="2" id="KW-1185">Reference proteome</keyword>
<dbReference type="Proteomes" id="UP000036367">
    <property type="component" value="Unassembled WGS sequence"/>
</dbReference>
<evidence type="ECO:0000313" key="2">
    <source>
        <dbReference type="Proteomes" id="UP000036367"/>
    </source>
</evidence>
<evidence type="ECO:0008006" key="3">
    <source>
        <dbReference type="Google" id="ProtNLM"/>
    </source>
</evidence>
<dbReference type="RefSeq" id="WP_047817182.1">
    <property type="nucleotide sequence ID" value="NZ_LECT01000052.1"/>
</dbReference>
<dbReference type="AlphaFoldDB" id="A0A0J1E819"/>
<dbReference type="EMBL" id="LECT01000052">
    <property type="protein sequence ID" value="KLU01609.1"/>
    <property type="molecule type" value="Genomic_DNA"/>
</dbReference>
<reference evidence="1" key="1">
    <citation type="submission" date="2015-05" db="EMBL/GenBank/DDBJ databases">
        <title>Permanent draft genome of Rhodopirellula islandicus K833.</title>
        <authorList>
            <person name="Kizina J."/>
            <person name="Richter M."/>
            <person name="Glockner F.O."/>
            <person name="Harder J."/>
        </authorList>
    </citation>
    <scope>NUCLEOTIDE SEQUENCE [LARGE SCALE GENOMIC DNA]</scope>
    <source>
        <strain evidence="1">K833</strain>
    </source>
</reference>
<proteinExistence type="predicted"/>
<dbReference type="InterPro" id="IPR011473">
    <property type="entry name" value="DUF1579"/>
</dbReference>
<sequence>MFAKPQSEHQWLEQILGEWEFDHDCKMPDGSTTTTHGKMSCRSLGGMWVICESGGESAEGEPWSSIMTLGFDTADGHYVGTFVGSMMSNIWPYEGCLDESGQKLLLSSRGPAFDGAGKANYRDTIHILDKDTWMMTSELQDENGQWIEFMSGKHTRC</sequence>
<organism evidence="1 2">
    <name type="scientific">Rhodopirellula islandica</name>
    <dbReference type="NCBI Taxonomy" id="595434"/>
    <lineage>
        <taxon>Bacteria</taxon>
        <taxon>Pseudomonadati</taxon>
        <taxon>Planctomycetota</taxon>
        <taxon>Planctomycetia</taxon>
        <taxon>Pirellulales</taxon>
        <taxon>Pirellulaceae</taxon>
        <taxon>Rhodopirellula</taxon>
    </lineage>
</organism>
<dbReference type="Pfam" id="PF07617">
    <property type="entry name" value="DUF1579"/>
    <property type="match status" value="1"/>
</dbReference>